<proteinExistence type="predicted"/>
<dbReference type="EMBL" id="CAJGYM010000002">
    <property type="protein sequence ID" value="CAD6185416.1"/>
    <property type="molecule type" value="Genomic_DNA"/>
</dbReference>
<organism evidence="2 3">
    <name type="scientific">Caenorhabditis auriculariae</name>
    <dbReference type="NCBI Taxonomy" id="2777116"/>
    <lineage>
        <taxon>Eukaryota</taxon>
        <taxon>Metazoa</taxon>
        <taxon>Ecdysozoa</taxon>
        <taxon>Nematoda</taxon>
        <taxon>Chromadorea</taxon>
        <taxon>Rhabditida</taxon>
        <taxon>Rhabditina</taxon>
        <taxon>Rhabditomorpha</taxon>
        <taxon>Rhabditoidea</taxon>
        <taxon>Rhabditidae</taxon>
        <taxon>Peloderinae</taxon>
        <taxon>Caenorhabditis</taxon>
    </lineage>
</organism>
<protein>
    <recommendedName>
        <fullName evidence="4">Transmembrane protein</fullName>
    </recommendedName>
</protein>
<evidence type="ECO:0000313" key="2">
    <source>
        <dbReference type="EMBL" id="CAD6185416.1"/>
    </source>
</evidence>
<feature type="transmembrane region" description="Helical" evidence="1">
    <location>
        <begin position="50"/>
        <end position="69"/>
    </location>
</feature>
<keyword evidence="1" id="KW-1133">Transmembrane helix</keyword>
<sequence>MDVGMVSHQMSGRSIETAFVRREGGRRRLKLPTDLTSKCNITVFPTHVMLRFNLILLICFISAVTASILPTASSAEELIAEAEGESRETPTHNEIG</sequence>
<name>A0A8S1GPU3_9PELO</name>
<reference evidence="2" key="1">
    <citation type="submission" date="2020-10" db="EMBL/GenBank/DDBJ databases">
        <authorList>
            <person name="Kikuchi T."/>
        </authorList>
    </citation>
    <scope>NUCLEOTIDE SEQUENCE</scope>
    <source>
        <strain evidence="2">NKZ352</strain>
    </source>
</reference>
<comment type="caution">
    <text evidence="2">The sequence shown here is derived from an EMBL/GenBank/DDBJ whole genome shotgun (WGS) entry which is preliminary data.</text>
</comment>
<keyword evidence="3" id="KW-1185">Reference proteome</keyword>
<keyword evidence="1" id="KW-0472">Membrane</keyword>
<accession>A0A8S1GPU3</accession>
<dbReference type="Proteomes" id="UP000835052">
    <property type="component" value="Unassembled WGS sequence"/>
</dbReference>
<gene>
    <name evidence="2" type="ORF">CAUJ_LOCUS1335</name>
</gene>
<evidence type="ECO:0000313" key="3">
    <source>
        <dbReference type="Proteomes" id="UP000835052"/>
    </source>
</evidence>
<evidence type="ECO:0008006" key="4">
    <source>
        <dbReference type="Google" id="ProtNLM"/>
    </source>
</evidence>
<keyword evidence="1" id="KW-0812">Transmembrane</keyword>
<dbReference type="AlphaFoldDB" id="A0A8S1GPU3"/>
<evidence type="ECO:0000256" key="1">
    <source>
        <dbReference type="SAM" id="Phobius"/>
    </source>
</evidence>